<dbReference type="AlphaFoldDB" id="A0A6C0HWK9"/>
<protein>
    <submittedName>
        <fullName evidence="1">Uncharacterized protein</fullName>
    </submittedName>
</protein>
<sequence>MKIVRLGMTEGGLLLLTFVSRYCNPDTEIKQHISRYIMNLMNWLYSTSGYYDKNVKGTRFNFDATALNKNFFNFINHLELAVTNCEKTQFIFHHGFIMNLFHKYKSSFIAHYNINNLILLNETKFSDRIDNIFSYMSSKKVLVISSFDGLIKNQYDSGNVFKIYENFPNIINLNVIKFPYCFLNNGPHNNYFETLDSIFEQIKGVDFDIALLGCGSYGHMLCHKIHTELNKDAIYVGGTITNLFGILSTREKNHSKIETNEFWITEIPDEYKPDNYKLIEDGCYW</sequence>
<name>A0A6C0HWK9_9ZZZZ</name>
<accession>A0A6C0HWK9</accession>
<proteinExistence type="predicted"/>
<organism evidence="1">
    <name type="scientific">viral metagenome</name>
    <dbReference type="NCBI Taxonomy" id="1070528"/>
    <lineage>
        <taxon>unclassified sequences</taxon>
        <taxon>metagenomes</taxon>
        <taxon>organismal metagenomes</taxon>
    </lineage>
</organism>
<evidence type="ECO:0000313" key="1">
    <source>
        <dbReference type="EMBL" id="QHT85138.1"/>
    </source>
</evidence>
<reference evidence="1" key="1">
    <citation type="journal article" date="2020" name="Nature">
        <title>Giant virus diversity and host interactions through global metagenomics.</title>
        <authorList>
            <person name="Schulz F."/>
            <person name="Roux S."/>
            <person name="Paez-Espino D."/>
            <person name="Jungbluth S."/>
            <person name="Walsh D.A."/>
            <person name="Denef V.J."/>
            <person name="McMahon K.D."/>
            <person name="Konstantinidis K.T."/>
            <person name="Eloe-Fadrosh E.A."/>
            <person name="Kyrpides N.C."/>
            <person name="Woyke T."/>
        </authorList>
    </citation>
    <scope>NUCLEOTIDE SEQUENCE</scope>
    <source>
        <strain evidence="1">GVMAG-M-3300023184-178</strain>
    </source>
</reference>
<dbReference type="EMBL" id="MN740033">
    <property type="protein sequence ID" value="QHT85138.1"/>
    <property type="molecule type" value="Genomic_DNA"/>
</dbReference>